<evidence type="ECO:0000256" key="1">
    <source>
        <dbReference type="SAM" id="MobiDB-lite"/>
    </source>
</evidence>
<dbReference type="AlphaFoldDB" id="A0AAV7UZJ7"/>
<evidence type="ECO:0000313" key="2">
    <source>
        <dbReference type="EMBL" id="KAJ1194539.1"/>
    </source>
</evidence>
<keyword evidence="3" id="KW-1185">Reference proteome</keyword>
<dbReference type="EMBL" id="JANPWB010000004">
    <property type="protein sequence ID" value="KAJ1194539.1"/>
    <property type="molecule type" value="Genomic_DNA"/>
</dbReference>
<gene>
    <name evidence="2" type="ORF">NDU88_003827</name>
</gene>
<accession>A0AAV7UZJ7</accession>
<reference evidence="2" key="1">
    <citation type="journal article" date="2022" name="bioRxiv">
        <title>Sequencing and chromosome-scale assembly of the giantPleurodeles waltlgenome.</title>
        <authorList>
            <person name="Brown T."/>
            <person name="Elewa A."/>
            <person name="Iarovenko S."/>
            <person name="Subramanian E."/>
            <person name="Araus A.J."/>
            <person name="Petzold A."/>
            <person name="Susuki M."/>
            <person name="Suzuki K.-i.T."/>
            <person name="Hayashi T."/>
            <person name="Toyoda A."/>
            <person name="Oliveira C."/>
            <person name="Osipova E."/>
            <person name="Leigh N.D."/>
            <person name="Simon A."/>
            <person name="Yun M.H."/>
        </authorList>
    </citation>
    <scope>NUCLEOTIDE SEQUENCE</scope>
    <source>
        <strain evidence="2">20211129_DDA</strain>
        <tissue evidence="2">Liver</tissue>
    </source>
</reference>
<name>A0AAV7UZJ7_PLEWA</name>
<dbReference type="Proteomes" id="UP001066276">
    <property type="component" value="Chromosome 2_2"/>
</dbReference>
<sequence>MDRPSRDAPGSRGPRQRRRAVEPQGLAARNGRLSRTRRLTASGLTWCAEPCPSVCSWTGGEHGCRVSRERYYLSARGVRHATRHTTGAYK</sequence>
<proteinExistence type="predicted"/>
<comment type="caution">
    <text evidence="2">The sequence shown here is derived from an EMBL/GenBank/DDBJ whole genome shotgun (WGS) entry which is preliminary data.</text>
</comment>
<protein>
    <submittedName>
        <fullName evidence="2">Uncharacterized protein</fullName>
    </submittedName>
</protein>
<organism evidence="2 3">
    <name type="scientific">Pleurodeles waltl</name>
    <name type="common">Iberian ribbed newt</name>
    <dbReference type="NCBI Taxonomy" id="8319"/>
    <lineage>
        <taxon>Eukaryota</taxon>
        <taxon>Metazoa</taxon>
        <taxon>Chordata</taxon>
        <taxon>Craniata</taxon>
        <taxon>Vertebrata</taxon>
        <taxon>Euteleostomi</taxon>
        <taxon>Amphibia</taxon>
        <taxon>Batrachia</taxon>
        <taxon>Caudata</taxon>
        <taxon>Salamandroidea</taxon>
        <taxon>Salamandridae</taxon>
        <taxon>Pleurodelinae</taxon>
        <taxon>Pleurodeles</taxon>
    </lineage>
</organism>
<evidence type="ECO:0000313" key="3">
    <source>
        <dbReference type="Proteomes" id="UP001066276"/>
    </source>
</evidence>
<feature type="region of interest" description="Disordered" evidence="1">
    <location>
        <begin position="1"/>
        <end position="34"/>
    </location>
</feature>